<reference evidence="2" key="1">
    <citation type="journal article" date="2019" name="Int. J. Syst. Evol. Microbiol.">
        <title>The Global Catalogue of Microorganisms (GCM) 10K type strain sequencing project: providing services to taxonomists for standard genome sequencing and annotation.</title>
        <authorList>
            <consortium name="The Broad Institute Genomics Platform"/>
            <consortium name="The Broad Institute Genome Sequencing Center for Infectious Disease"/>
            <person name="Wu L."/>
            <person name="Ma J."/>
        </authorList>
    </citation>
    <scope>NUCLEOTIDE SEQUENCE [LARGE SCALE GENOMIC DNA]</scope>
    <source>
        <strain evidence="2">CCUG 51308</strain>
    </source>
</reference>
<name>A0ABW2IKC8_9PROT</name>
<evidence type="ECO:0008006" key="3">
    <source>
        <dbReference type="Google" id="ProtNLM"/>
    </source>
</evidence>
<organism evidence="1 2">
    <name type="scientific">Hirschia litorea</name>
    <dbReference type="NCBI Taxonomy" id="1199156"/>
    <lineage>
        <taxon>Bacteria</taxon>
        <taxon>Pseudomonadati</taxon>
        <taxon>Pseudomonadota</taxon>
        <taxon>Alphaproteobacteria</taxon>
        <taxon>Hyphomonadales</taxon>
        <taxon>Hyphomonadaceae</taxon>
        <taxon>Hirschia</taxon>
    </lineage>
</organism>
<dbReference type="RefSeq" id="WP_382166671.1">
    <property type="nucleotide sequence ID" value="NZ_JBHTBR010000004.1"/>
</dbReference>
<dbReference type="InterPro" id="IPR011990">
    <property type="entry name" value="TPR-like_helical_dom_sf"/>
</dbReference>
<dbReference type="Proteomes" id="UP001596492">
    <property type="component" value="Unassembled WGS sequence"/>
</dbReference>
<comment type="caution">
    <text evidence="1">The sequence shown here is derived from an EMBL/GenBank/DDBJ whole genome shotgun (WGS) entry which is preliminary data.</text>
</comment>
<keyword evidence="2" id="KW-1185">Reference proteome</keyword>
<dbReference type="Gene3D" id="1.25.40.10">
    <property type="entry name" value="Tetratricopeptide repeat domain"/>
    <property type="match status" value="1"/>
</dbReference>
<evidence type="ECO:0000313" key="1">
    <source>
        <dbReference type="EMBL" id="MFC7291442.1"/>
    </source>
</evidence>
<accession>A0ABW2IKC8</accession>
<sequence>MEAKSSKQKSGVYRTLGKVSLLLIAFVLAHWGVSRGEDAIRQNRIDRLSGQCDAGIDASCLALADMYLQGRDGDIGYPFEVDTSPMEVAYYLASSCQLGNADSCLAAGEIVLKFGDANIFFERACELKSNAGCEALAAN</sequence>
<proteinExistence type="predicted"/>
<protein>
    <recommendedName>
        <fullName evidence="3">Beta-lactamase</fullName>
    </recommendedName>
</protein>
<evidence type="ECO:0000313" key="2">
    <source>
        <dbReference type="Proteomes" id="UP001596492"/>
    </source>
</evidence>
<dbReference type="EMBL" id="JBHTBR010000004">
    <property type="protein sequence ID" value="MFC7291442.1"/>
    <property type="molecule type" value="Genomic_DNA"/>
</dbReference>
<gene>
    <name evidence="1" type="ORF">ACFQS8_07435</name>
</gene>